<keyword evidence="2" id="KW-0520">NAD</keyword>
<keyword evidence="5" id="KW-1185">Reference proteome</keyword>
<protein>
    <recommendedName>
        <fullName evidence="3">D-isomer specific 2-hydroxyacid dehydrogenase NAD-binding domain-containing protein</fullName>
    </recommendedName>
</protein>
<reference evidence="4 5" key="1">
    <citation type="submission" date="2020-08" db="EMBL/GenBank/DDBJ databases">
        <title>Cohnella phylogeny.</title>
        <authorList>
            <person name="Dunlap C."/>
        </authorList>
    </citation>
    <scope>NUCLEOTIDE SEQUENCE [LARGE SCALE GENOMIC DNA]</scope>
    <source>
        <strain evidence="4 5">DSM 103658</strain>
    </source>
</reference>
<dbReference type="SUPFAM" id="SSF51735">
    <property type="entry name" value="NAD(P)-binding Rossmann-fold domains"/>
    <property type="match status" value="1"/>
</dbReference>
<dbReference type="AlphaFoldDB" id="A0A841TFM5"/>
<comment type="caution">
    <text evidence="4">The sequence shown here is derived from an EMBL/GenBank/DDBJ whole genome shotgun (WGS) entry which is preliminary data.</text>
</comment>
<organism evidence="4 5">
    <name type="scientific">Cohnella lubricantis</name>
    <dbReference type="NCBI Taxonomy" id="2163172"/>
    <lineage>
        <taxon>Bacteria</taxon>
        <taxon>Bacillati</taxon>
        <taxon>Bacillota</taxon>
        <taxon>Bacilli</taxon>
        <taxon>Bacillales</taxon>
        <taxon>Paenibacillaceae</taxon>
        <taxon>Cohnella</taxon>
    </lineage>
</organism>
<dbReference type="RefSeq" id="WP_185179307.1">
    <property type="nucleotide sequence ID" value="NZ_CBCSEP010000029.1"/>
</dbReference>
<evidence type="ECO:0000259" key="3">
    <source>
        <dbReference type="Pfam" id="PF02826"/>
    </source>
</evidence>
<dbReference type="EMBL" id="JACJVN010000048">
    <property type="protein sequence ID" value="MBB6678030.1"/>
    <property type="molecule type" value="Genomic_DNA"/>
</dbReference>
<dbReference type="InterPro" id="IPR036291">
    <property type="entry name" value="NAD(P)-bd_dom_sf"/>
</dbReference>
<sequence>MKNWQRLEVHATYFGFALDIFGMRVVGYRHSVTELPPGVDTLYCAERGDTIDDLLRESDVVVLSVRLTDDTHHLIGEREFRLMKPTAFLINLARGPIVDENALISALYEKRIGGAELDTFDQEPLSSDSRLWDAPNLLITPHSTPKMSDVVARSLDIICENIRRYQAGKPLLHMLTPKDVYTR</sequence>
<name>A0A841TFM5_9BACL</name>
<proteinExistence type="predicted"/>
<dbReference type="PANTHER" id="PTHR43333:SF1">
    <property type="entry name" value="D-ISOMER SPECIFIC 2-HYDROXYACID DEHYDROGENASE NAD-BINDING DOMAIN-CONTAINING PROTEIN"/>
    <property type="match status" value="1"/>
</dbReference>
<keyword evidence="1" id="KW-0560">Oxidoreductase</keyword>
<dbReference type="GO" id="GO:0051287">
    <property type="term" value="F:NAD binding"/>
    <property type="evidence" value="ECO:0007669"/>
    <property type="project" value="InterPro"/>
</dbReference>
<dbReference type="Gene3D" id="3.40.50.720">
    <property type="entry name" value="NAD(P)-binding Rossmann-like Domain"/>
    <property type="match status" value="2"/>
</dbReference>
<dbReference type="PROSITE" id="PS00671">
    <property type="entry name" value="D_2_HYDROXYACID_DH_3"/>
    <property type="match status" value="1"/>
</dbReference>
<evidence type="ECO:0000313" key="4">
    <source>
        <dbReference type="EMBL" id="MBB6678030.1"/>
    </source>
</evidence>
<accession>A0A841TFM5</accession>
<dbReference type="Proteomes" id="UP000574133">
    <property type="component" value="Unassembled WGS sequence"/>
</dbReference>
<feature type="domain" description="D-isomer specific 2-hydroxyacid dehydrogenase NAD-binding" evidence="3">
    <location>
        <begin position="18"/>
        <end position="143"/>
    </location>
</feature>
<evidence type="ECO:0000313" key="5">
    <source>
        <dbReference type="Proteomes" id="UP000574133"/>
    </source>
</evidence>
<dbReference type="InterPro" id="IPR029753">
    <property type="entry name" value="D-isomer_DH_CS"/>
</dbReference>
<evidence type="ECO:0000256" key="2">
    <source>
        <dbReference type="ARBA" id="ARBA00023027"/>
    </source>
</evidence>
<evidence type="ECO:0000256" key="1">
    <source>
        <dbReference type="ARBA" id="ARBA00023002"/>
    </source>
</evidence>
<gene>
    <name evidence="4" type="ORF">H4Q31_11980</name>
</gene>
<dbReference type="InterPro" id="IPR006140">
    <property type="entry name" value="D-isomer_DH_NAD-bd"/>
</dbReference>
<dbReference type="PANTHER" id="PTHR43333">
    <property type="entry name" value="2-HACID_DH_C DOMAIN-CONTAINING PROTEIN"/>
    <property type="match status" value="1"/>
</dbReference>
<dbReference type="GO" id="GO:0016616">
    <property type="term" value="F:oxidoreductase activity, acting on the CH-OH group of donors, NAD or NADP as acceptor"/>
    <property type="evidence" value="ECO:0007669"/>
    <property type="project" value="UniProtKB-ARBA"/>
</dbReference>
<dbReference type="Pfam" id="PF02826">
    <property type="entry name" value="2-Hacid_dh_C"/>
    <property type="match status" value="1"/>
</dbReference>